<protein>
    <submittedName>
        <fullName evidence="2">Acetyltransferase</fullName>
    </submittedName>
</protein>
<evidence type="ECO:0000313" key="3">
    <source>
        <dbReference type="Proteomes" id="UP000029264"/>
    </source>
</evidence>
<comment type="caution">
    <text evidence="2">The sequence shown here is derived from an EMBL/GenBank/DDBJ whole genome shotgun (WGS) entry which is preliminary data.</text>
</comment>
<dbReference type="OrthoDB" id="5429547at2"/>
<feature type="domain" description="DHHA1" evidence="1">
    <location>
        <begin position="223"/>
        <end position="317"/>
    </location>
</feature>
<dbReference type="GO" id="GO:0003676">
    <property type="term" value="F:nucleic acid binding"/>
    <property type="evidence" value="ECO:0007669"/>
    <property type="project" value="InterPro"/>
</dbReference>
<accession>A0A094JGC2</accession>
<dbReference type="EMBL" id="JPEO01000009">
    <property type="protein sequence ID" value="KFZ37079.1"/>
    <property type="molecule type" value="Genomic_DNA"/>
</dbReference>
<name>A0A094JGC2_9GAMM</name>
<organism evidence="2 3">
    <name type="scientific">Shewanella mangrovi</name>
    <dbReference type="NCBI Taxonomy" id="1515746"/>
    <lineage>
        <taxon>Bacteria</taxon>
        <taxon>Pseudomonadati</taxon>
        <taxon>Pseudomonadota</taxon>
        <taxon>Gammaproteobacteria</taxon>
        <taxon>Alteromonadales</taxon>
        <taxon>Shewanellaceae</taxon>
        <taxon>Shewanella</taxon>
    </lineage>
</organism>
<dbReference type="InterPro" id="IPR038763">
    <property type="entry name" value="DHH_sf"/>
</dbReference>
<dbReference type="eggNOG" id="COG0608">
    <property type="taxonomic scope" value="Bacteria"/>
</dbReference>
<keyword evidence="3" id="KW-1185">Reference proteome</keyword>
<dbReference type="AlphaFoldDB" id="A0A094JGC2"/>
<gene>
    <name evidence="2" type="ORF">HR45_12645</name>
</gene>
<dbReference type="GO" id="GO:0016740">
    <property type="term" value="F:transferase activity"/>
    <property type="evidence" value="ECO:0007669"/>
    <property type="project" value="UniProtKB-KW"/>
</dbReference>
<dbReference type="Pfam" id="PF02272">
    <property type="entry name" value="DHHA1"/>
    <property type="match status" value="1"/>
</dbReference>
<proteinExistence type="predicted"/>
<sequence>MQYDIFNGDADGIISLVQLRLAEPKTAQLVTGVKRDIALLKQVNAVDGDGILVLDISMEKNIDALERILTSGAVVTYIDHHRTGSIPQSPNLTTHIDTAANTCTALIVDNLLSGRYRDWAIAAAYGDNMIAVADELVEARRLSTDDSAFLRELGTLVNYNGYGAEISDLHIAPAALFQALVQYESPFMLRDDESSPFYQLQAAYQQDMSNVASLTPSHADETLLVFTLPNEVWAKRVSGVLGNDLANTYPSRAIAILSHNADGSLMVSLRAPLSNRHGAGEICSKFETGGGREAAAGINALPVSDLPQFILAIKTYYQE</sequence>
<dbReference type="RefSeq" id="WP_037443360.1">
    <property type="nucleotide sequence ID" value="NZ_JPEO01000009.1"/>
</dbReference>
<evidence type="ECO:0000313" key="2">
    <source>
        <dbReference type="EMBL" id="KFZ37079.1"/>
    </source>
</evidence>
<dbReference type="Proteomes" id="UP000029264">
    <property type="component" value="Unassembled WGS sequence"/>
</dbReference>
<dbReference type="InterPro" id="IPR003156">
    <property type="entry name" value="DHHA1_dom"/>
</dbReference>
<dbReference type="STRING" id="1515746.HR45_12645"/>
<keyword evidence="2" id="KW-0808">Transferase</keyword>
<evidence type="ECO:0000259" key="1">
    <source>
        <dbReference type="Pfam" id="PF02272"/>
    </source>
</evidence>
<dbReference type="SUPFAM" id="SSF64182">
    <property type="entry name" value="DHH phosphoesterases"/>
    <property type="match status" value="1"/>
</dbReference>
<reference evidence="2 3" key="1">
    <citation type="submission" date="2014-06" db="EMBL/GenBank/DDBJ databases">
        <title>Shewanella sp. YQH10.</title>
        <authorList>
            <person name="Liu Y."/>
            <person name="Zeng R."/>
        </authorList>
    </citation>
    <scope>NUCLEOTIDE SEQUENCE [LARGE SCALE GENOMIC DNA]</scope>
    <source>
        <strain evidence="2 3">YQH10</strain>
    </source>
</reference>